<evidence type="ECO:0000256" key="3">
    <source>
        <dbReference type="ARBA" id="ARBA00022833"/>
    </source>
</evidence>
<dbReference type="Gene3D" id="6.20.400.10">
    <property type="match status" value="1"/>
</dbReference>
<feature type="region of interest" description="Disordered" evidence="5">
    <location>
        <begin position="1"/>
        <end position="25"/>
    </location>
</feature>
<dbReference type="PANTHER" id="PTHR12681:SF0">
    <property type="entry name" value="ZINC FINGER CCCH DOMAIN-CONTAINING PROTEIN 15"/>
    <property type="match status" value="1"/>
</dbReference>
<feature type="domain" description="C3H1-type" evidence="6">
    <location>
        <begin position="173"/>
        <end position="211"/>
    </location>
</feature>
<dbReference type="Proteomes" id="UP000615446">
    <property type="component" value="Unassembled WGS sequence"/>
</dbReference>
<feature type="compositionally biased region" description="Acidic residues" evidence="5">
    <location>
        <begin position="394"/>
        <end position="409"/>
    </location>
</feature>
<feature type="domain" description="C3H1-type" evidence="6">
    <location>
        <begin position="99"/>
        <end position="126"/>
    </location>
</feature>
<dbReference type="PROSITE" id="PS50103">
    <property type="entry name" value="ZF_C3H1"/>
    <property type="match status" value="2"/>
</dbReference>
<dbReference type="PANTHER" id="PTHR12681">
    <property type="entry name" value="ZINC FINGER-CONTAINING PROTEIN P48ZNF"/>
    <property type="match status" value="1"/>
</dbReference>
<accession>A0A8H3M756</accession>
<evidence type="ECO:0000256" key="1">
    <source>
        <dbReference type="ARBA" id="ARBA00022723"/>
    </source>
</evidence>
<feature type="compositionally biased region" description="Low complexity" evidence="5">
    <location>
        <begin position="366"/>
        <end position="384"/>
    </location>
</feature>
<feature type="zinc finger region" description="C3H1-type" evidence="4">
    <location>
        <begin position="173"/>
        <end position="211"/>
    </location>
</feature>
<evidence type="ECO:0000313" key="8">
    <source>
        <dbReference type="Proteomes" id="UP000615446"/>
    </source>
</evidence>
<keyword evidence="3 4" id="KW-0862">Zinc</keyword>
<gene>
    <name evidence="7" type="ORF">RCL2_002532700</name>
</gene>
<comment type="caution">
    <text evidence="7">The sequence shown here is derived from an EMBL/GenBank/DDBJ whole genome shotgun (WGS) entry which is preliminary data.</text>
</comment>
<keyword evidence="1 4" id="KW-0479">Metal-binding</keyword>
<feature type="region of interest" description="Disordered" evidence="5">
    <location>
        <begin position="323"/>
        <end position="409"/>
    </location>
</feature>
<dbReference type="GO" id="GO:0002181">
    <property type="term" value="P:cytoplasmic translation"/>
    <property type="evidence" value="ECO:0007669"/>
    <property type="project" value="TreeGrafter"/>
</dbReference>
<protein>
    <submittedName>
        <fullName evidence="7">CCCH-type zinc finger transcription factor</fullName>
    </submittedName>
</protein>
<sequence>MPPKKNQQSDKSKQKDKQKIIEDKTFGLKNKKKSVKVQQQIKQIQSQVMSAGNRKVMKEKETEKQAIANKKIAEQKKKEELAELFKPVQVQQKVPFGVDPKTVLCQFFKSGQCQKGDKCKFSHDLNVERKSAKIDLYTDSRKEEEEKQADTMDKWDQEKLEQVVKSKQGNPKTTTDIVCKYFLEAIENQKYGWFWECPNGGKKCMYRHALPPGFVLKTKAQKKAEEEGEDQITIEEFLETERHKLGSNLTPVTLESFTEWKKNRKAKQEAEEELKRSAKEAAFKAGKAQGMSGRDLFTFNPDLVNQLGDYDDDDDIFDLSGYKQEVDEQQEERLEAEQVHNEQSDEVYEVDGGDNVAENPYEEGCSSSTSNNKTENKTTTLVTEEGLEVKEDLFAAEDLDDLDEEDEEE</sequence>
<dbReference type="InterPro" id="IPR000571">
    <property type="entry name" value="Znf_CCCH"/>
</dbReference>
<evidence type="ECO:0000256" key="4">
    <source>
        <dbReference type="PROSITE-ProRule" id="PRU00723"/>
    </source>
</evidence>
<name>A0A8H3M756_9GLOM</name>
<dbReference type="EMBL" id="BLAL01000274">
    <property type="protein sequence ID" value="GES98791.1"/>
    <property type="molecule type" value="Genomic_DNA"/>
</dbReference>
<dbReference type="AlphaFoldDB" id="A0A8H3M756"/>
<dbReference type="SUPFAM" id="SSF90229">
    <property type="entry name" value="CCCH zinc finger"/>
    <property type="match status" value="1"/>
</dbReference>
<feature type="zinc finger region" description="C3H1-type" evidence="4">
    <location>
        <begin position="99"/>
        <end position="126"/>
    </location>
</feature>
<reference evidence="7" key="1">
    <citation type="submission" date="2019-10" db="EMBL/GenBank/DDBJ databases">
        <title>Conservation and host-specific expression of non-tandemly repeated heterogenous ribosome RNA gene in arbuscular mycorrhizal fungi.</title>
        <authorList>
            <person name="Maeda T."/>
            <person name="Kobayashi Y."/>
            <person name="Nakagawa T."/>
            <person name="Ezawa T."/>
            <person name="Yamaguchi K."/>
            <person name="Bino T."/>
            <person name="Nishimoto Y."/>
            <person name="Shigenobu S."/>
            <person name="Kawaguchi M."/>
        </authorList>
    </citation>
    <scope>NUCLEOTIDE SEQUENCE</scope>
    <source>
        <strain evidence="7">HR1</strain>
    </source>
</reference>
<feature type="compositionally biased region" description="Basic and acidic residues" evidence="5">
    <location>
        <begin position="7"/>
        <end position="25"/>
    </location>
</feature>
<evidence type="ECO:0000313" key="7">
    <source>
        <dbReference type="EMBL" id="GES98791.1"/>
    </source>
</evidence>
<dbReference type="InterPro" id="IPR036855">
    <property type="entry name" value="Znf_CCCH_sf"/>
</dbReference>
<keyword evidence="2 4" id="KW-0863">Zinc-finger</keyword>
<evidence type="ECO:0000256" key="5">
    <source>
        <dbReference type="SAM" id="MobiDB-lite"/>
    </source>
</evidence>
<dbReference type="Pfam" id="PF00642">
    <property type="entry name" value="zf-CCCH"/>
    <property type="match status" value="1"/>
</dbReference>
<evidence type="ECO:0000256" key="2">
    <source>
        <dbReference type="ARBA" id="ARBA00022771"/>
    </source>
</evidence>
<evidence type="ECO:0000259" key="6">
    <source>
        <dbReference type="PROSITE" id="PS50103"/>
    </source>
</evidence>
<feature type="compositionally biased region" description="Basic and acidic residues" evidence="5">
    <location>
        <begin position="331"/>
        <end position="343"/>
    </location>
</feature>
<dbReference type="SMART" id="SM00356">
    <property type="entry name" value="ZnF_C3H1"/>
    <property type="match status" value="2"/>
</dbReference>
<dbReference type="OrthoDB" id="278280at2759"/>
<dbReference type="GO" id="GO:0003729">
    <property type="term" value="F:mRNA binding"/>
    <property type="evidence" value="ECO:0007669"/>
    <property type="project" value="TreeGrafter"/>
</dbReference>
<dbReference type="GO" id="GO:0005829">
    <property type="term" value="C:cytosol"/>
    <property type="evidence" value="ECO:0007669"/>
    <property type="project" value="TreeGrafter"/>
</dbReference>
<dbReference type="GO" id="GO:0008270">
    <property type="term" value="F:zinc ion binding"/>
    <property type="evidence" value="ECO:0007669"/>
    <property type="project" value="UniProtKB-KW"/>
</dbReference>
<proteinExistence type="predicted"/>
<dbReference type="InterPro" id="IPR032378">
    <property type="entry name" value="ZC3H15/TMA46_C"/>
</dbReference>
<organism evidence="7 8">
    <name type="scientific">Rhizophagus clarus</name>
    <dbReference type="NCBI Taxonomy" id="94130"/>
    <lineage>
        <taxon>Eukaryota</taxon>
        <taxon>Fungi</taxon>
        <taxon>Fungi incertae sedis</taxon>
        <taxon>Mucoromycota</taxon>
        <taxon>Glomeromycotina</taxon>
        <taxon>Glomeromycetes</taxon>
        <taxon>Glomerales</taxon>
        <taxon>Glomeraceae</taxon>
        <taxon>Rhizophagus</taxon>
    </lineage>
</organism>
<dbReference type="Gene3D" id="4.10.1000.10">
    <property type="entry name" value="Zinc finger, CCCH-type"/>
    <property type="match status" value="1"/>
</dbReference>
<dbReference type="Pfam" id="PF16543">
    <property type="entry name" value="DFRP_C"/>
    <property type="match status" value="1"/>
</dbReference>